<evidence type="ECO:0000256" key="5">
    <source>
        <dbReference type="PIRSR" id="PIRSR625650-2"/>
    </source>
</evidence>
<protein>
    <submittedName>
        <fullName evidence="10">Alkyldihydroxyacetonephosphate synthase</fullName>
        <ecNumber evidence="10">2.5.1.26</ecNumber>
    </submittedName>
</protein>
<feature type="site" description="Important for enzyme activity" evidence="7">
    <location>
        <position position="324"/>
    </location>
</feature>
<dbReference type="Gene3D" id="3.30.300.330">
    <property type="match status" value="1"/>
</dbReference>
<keyword evidence="2" id="KW-0285">Flavoprotein</keyword>
<evidence type="ECO:0000256" key="6">
    <source>
        <dbReference type="PIRSR" id="PIRSR625650-3"/>
    </source>
</evidence>
<feature type="region of interest" description="Disordered" evidence="8">
    <location>
        <begin position="1"/>
        <end position="31"/>
    </location>
</feature>
<evidence type="ECO:0000313" key="11">
    <source>
        <dbReference type="Proteomes" id="UP000544110"/>
    </source>
</evidence>
<dbReference type="InterPro" id="IPR004113">
    <property type="entry name" value="FAD-bd_oxidored_4_C"/>
</dbReference>
<dbReference type="AlphaFoldDB" id="A0A7Y9UL71"/>
<dbReference type="RefSeq" id="WP_246283379.1">
    <property type="nucleotide sequence ID" value="NZ_JACCAC010000001.1"/>
</dbReference>
<feature type="active site" description="Proton donor/acceptor" evidence="4">
    <location>
        <position position="468"/>
    </location>
</feature>
<evidence type="ECO:0000256" key="2">
    <source>
        <dbReference type="ARBA" id="ARBA00022630"/>
    </source>
</evidence>
<keyword evidence="3 6" id="KW-0274">FAD</keyword>
<evidence type="ECO:0000256" key="3">
    <source>
        <dbReference type="ARBA" id="ARBA00022827"/>
    </source>
</evidence>
<feature type="compositionally biased region" description="Low complexity" evidence="8">
    <location>
        <begin position="1"/>
        <end position="12"/>
    </location>
</feature>
<accession>A0A7Y9UL71</accession>
<comment type="similarity">
    <text evidence="1">Belongs to the FAD-binding oxidoreductase/transferase type 4 family.</text>
</comment>
<organism evidence="10 11">
    <name type="scientific">Nocardioides perillae</name>
    <dbReference type="NCBI Taxonomy" id="1119534"/>
    <lineage>
        <taxon>Bacteria</taxon>
        <taxon>Bacillati</taxon>
        <taxon>Actinomycetota</taxon>
        <taxon>Actinomycetes</taxon>
        <taxon>Propionibacteriales</taxon>
        <taxon>Nocardioidaceae</taxon>
        <taxon>Nocardioides</taxon>
    </lineage>
</organism>
<feature type="binding site" evidence="5">
    <location>
        <position position="410"/>
    </location>
    <ligand>
        <name>substrate</name>
    </ligand>
</feature>
<dbReference type="Pfam" id="PF02913">
    <property type="entry name" value="FAD-oxidase_C"/>
    <property type="match status" value="1"/>
</dbReference>
<reference evidence="10 11" key="1">
    <citation type="submission" date="2020-07" db="EMBL/GenBank/DDBJ databases">
        <title>Sequencing the genomes of 1000 actinobacteria strains.</title>
        <authorList>
            <person name="Klenk H.-P."/>
        </authorList>
    </citation>
    <scope>NUCLEOTIDE SEQUENCE [LARGE SCALE GENOMIC DNA]</scope>
    <source>
        <strain evidence="10 11">DSM 24552</strain>
    </source>
</reference>
<keyword evidence="10" id="KW-0808">Transferase</keyword>
<dbReference type="GO" id="GO:0071949">
    <property type="term" value="F:FAD binding"/>
    <property type="evidence" value="ECO:0007669"/>
    <property type="project" value="InterPro"/>
</dbReference>
<feature type="binding site" evidence="6">
    <location>
        <begin position="140"/>
        <end position="146"/>
    </location>
    <ligand>
        <name>FAD</name>
        <dbReference type="ChEBI" id="CHEBI:57692"/>
    </ligand>
</feature>
<dbReference type="Gene3D" id="1.10.45.10">
    <property type="entry name" value="Vanillyl-alcohol Oxidase, Chain A, domain 4"/>
    <property type="match status" value="1"/>
</dbReference>
<feature type="binding site" evidence="6">
    <location>
        <begin position="222"/>
        <end position="225"/>
    </location>
    <ligand>
        <name>FAD</name>
        <dbReference type="ChEBI" id="CHEBI:57692"/>
    </ligand>
</feature>
<feature type="domain" description="FAD-binding PCMH-type" evidence="9">
    <location>
        <begin position="108"/>
        <end position="289"/>
    </location>
</feature>
<dbReference type="EMBL" id="JACCAC010000001">
    <property type="protein sequence ID" value="NYG54071.1"/>
    <property type="molecule type" value="Genomic_DNA"/>
</dbReference>
<name>A0A7Y9UL71_9ACTN</name>
<dbReference type="Pfam" id="PF01565">
    <property type="entry name" value="FAD_binding_4"/>
    <property type="match status" value="1"/>
</dbReference>
<evidence type="ECO:0000256" key="4">
    <source>
        <dbReference type="PIRSR" id="PIRSR625650-1"/>
    </source>
</evidence>
<sequence length="547" mass="56994">MTTTGAGPAAAPERPTVPEMHPQRWGDPARATALPEATAGLVELAFGHHETPAVADPRPPAPRLDPGLLDDLRAVVGEAHVLCDDATRRLRTRGKSTPDLLRARAGDLSDAPDAVVRPGDHDEVQAVLDWAVEHRVALVPFGGGTSVTGGLVARRDGLAGVVSLDLVRMKRLVALDPVSRTATLEPGLRGPEAEALLAAEGFTLGHFPQSFEFASIGGFAATRSSGQSSAGYGRFDAMVVGLTAATPRGRLDLGSSPANAAGPDLRQLLLGSEGALGVVTAVTVRVRPVPEEKAYEGWHWPSFEAGQTAMRTLAQAGQLPTVLRLSDEHETVLNLARPDAIGADGSEGADGDGAPGGGCLMITGYEGTPAAVARRRDEVTEVLTALGGRRLGTDPGEAWTHGRFDAPYLRDSMLDAGVLVETMETATFWSRVPALYAAVRAALVASLGEQAIVLCHVSHVYETGCSLYFTVAAPAGDAPLERWLAAKSAASDAMLDQGATITHHHAVGTDHKPWLAREVGPVGVELLRALKAAADPTGVLNPGVLVP</sequence>
<dbReference type="InterPro" id="IPR025650">
    <property type="entry name" value="Alkyl-DHAP_Synthase"/>
</dbReference>
<keyword evidence="11" id="KW-1185">Reference proteome</keyword>
<dbReference type="PROSITE" id="PS51387">
    <property type="entry name" value="FAD_PCMH"/>
    <property type="match status" value="1"/>
</dbReference>
<dbReference type="SUPFAM" id="SSF56176">
    <property type="entry name" value="FAD-binding/transporter-associated domain-like"/>
    <property type="match status" value="1"/>
</dbReference>
<comment type="caution">
    <text evidence="10">The sequence shown here is derived from an EMBL/GenBank/DDBJ whole genome shotgun (WGS) entry which is preliminary data.</text>
</comment>
<dbReference type="PANTHER" id="PTHR46568:SF1">
    <property type="entry name" value="ALKYLDIHYDROXYACETONEPHOSPHATE SYNTHASE, PEROXISOMAL"/>
    <property type="match status" value="1"/>
</dbReference>
<dbReference type="InterPro" id="IPR016171">
    <property type="entry name" value="Vanillyl_alc_oxidase_C-sub2"/>
</dbReference>
<dbReference type="InterPro" id="IPR016169">
    <property type="entry name" value="FAD-bd_PCMH_sub2"/>
</dbReference>
<evidence type="ECO:0000313" key="10">
    <source>
        <dbReference type="EMBL" id="NYG54071.1"/>
    </source>
</evidence>
<dbReference type="Gene3D" id="3.30.70.3450">
    <property type="match status" value="1"/>
</dbReference>
<dbReference type="Proteomes" id="UP000544110">
    <property type="component" value="Unassembled WGS sequence"/>
</dbReference>
<dbReference type="PANTHER" id="PTHR46568">
    <property type="entry name" value="ALKYLDIHYDROXYACETONEPHOSPHATE SYNTHASE, PEROXISOMAL"/>
    <property type="match status" value="1"/>
</dbReference>
<evidence type="ECO:0000259" key="9">
    <source>
        <dbReference type="PROSITE" id="PS51387"/>
    </source>
</evidence>
<gene>
    <name evidence="10" type="ORF">BJ989_000375</name>
</gene>
<dbReference type="SUPFAM" id="SSF55103">
    <property type="entry name" value="FAD-linked oxidases, C-terminal domain"/>
    <property type="match status" value="1"/>
</dbReference>
<dbReference type="Gene3D" id="3.30.465.10">
    <property type="match status" value="1"/>
</dbReference>
<evidence type="ECO:0000256" key="7">
    <source>
        <dbReference type="PIRSR" id="PIRSR625650-4"/>
    </source>
</evidence>
<comment type="cofactor">
    <cofactor evidence="6">
        <name>FAD</name>
        <dbReference type="ChEBI" id="CHEBI:57692"/>
    </cofactor>
</comment>
<proteinExistence type="inferred from homology"/>
<evidence type="ECO:0000256" key="1">
    <source>
        <dbReference type="ARBA" id="ARBA00008000"/>
    </source>
</evidence>
<dbReference type="GO" id="GO:0008609">
    <property type="term" value="F:alkylglycerone-phosphate synthase activity"/>
    <property type="evidence" value="ECO:0007669"/>
    <property type="project" value="UniProtKB-EC"/>
</dbReference>
<dbReference type="EC" id="2.5.1.26" evidence="10"/>
<dbReference type="InterPro" id="IPR036318">
    <property type="entry name" value="FAD-bd_PCMH-like_sf"/>
</dbReference>
<dbReference type="GO" id="GO:0008610">
    <property type="term" value="P:lipid biosynthetic process"/>
    <property type="evidence" value="ECO:0007669"/>
    <property type="project" value="InterPro"/>
</dbReference>
<dbReference type="InterPro" id="IPR016166">
    <property type="entry name" value="FAD-bd_PCMH"/>
</dbReference>
<evidence type="ECO:0000256" key="8">
    <source>
        <dbReference type="SAM" id="MobiDB-lite"/>
    </source>
</evidence>
<dbReference type="InterPro" id="IPR016164">
    <property type="entry name" value="FAD-linked_Oxase-like_C"/>
</dbReference>
<feature type="binding site" evidence="6">
    <location>
        <begin position="273"/>
        <end position="279"/>
    </location>
    <ligand>
        <name>FAD</name>
        <dbReference type="ChEBI" id="CHEBI:57692"/>
    </ligand>
</feature>
<dbReference type="InterPro" id="IPR006094">
    <property type="entry name" value="Oxid_FAD_bind_N"/>
</dbReference>